<gene>
    <name evidence="4" type="ORF">SAMN04487935_2482</name>
</gene>
<name>A0A1G8YUH4_9FLAO</name>
<keyword evidence="2" id="KW-0808">Transferase</keyword>
<dbReference type="InterPro" id="IPR023296">
    <property type="entry name" value="Glyco_hydro_beta-prop_sf"/>
</dbReference>
<sequence length="337" mass="38689">MVAVNKHGIVLEKRNLDFEIEGVLNPAVILEDGQIHMYYRAVAKGNRSTIGYCRFDANDPLTVVERYDQPLVDSEYEYESHGVEDPRIVKIDDVYYISYCAYDGTNAFGAVATSTDGKKFSKRGIIVPQVRGDKFREWLHFNGNINLKYYRLNMDNNYVWDKNVIFFPRRIFGQLFFLHRIKPGIQIACANKLSEFNNDFWKDYIQNIEDYIVLDPKFEHELSYIGNGAPPIETDKGWLIIYHGVHDTVSGYMYTACAALLDLENPGKEIARLPYALFKPEEDWELQGYVNNVCFPSGTALINDTLYIYYGAADERIACASVSISELLEELLNNITI</sequence>
<dbReference type="SUPFAM" id="SSF75005">
    <property type="entry name" value="Arabinanase/levansucrase/invertase"/>
    <property type="match status" value="1"/>
</dbReference>
<evidence type="ECO:0000256" key="2">
    <source>
        <dbReference type="ARBA" id="ARBA00022679"/>
    </source>
</evidence>
<dbReference type="PANTHER" id="PTHR34106">
    <property type="entry name" value="GLYCOSIDASE"/>
    <property type="match status" value="1"/>
</dbReference>
<dbReference type="Gene3D" id="2.115.10.20">
    <property type="entry name" value="Glycosyl hydrolase domain, family 43"/>
    <property type="match status" value="1"/>
</dbReference>
<dbReference type="CDD" id="cd18614">
    <property type="entry name" value="GH130"/>
    <property type="match status" value="1"/>
</dbReference>
<dbReference type="OrthoDB" id="9775877at2"/>
<evidence type="ECO:0000313" key="5">
    <source>
        <dbReference type="Proteomes" id="UP000199580"/>
    </source>
</evidence>
<dbReference type="InterPro" id="IPR007184">
    <property type="entry name" value="Mannoside_phosphorylase"/>
</dbReference>
<evidence type="ECO:0000256" key="1">
    <source>
        <dbReference type="ARBA" id="ARBA00022676"/>
    </source>
</evidence>
<evidence type="ECO:0000256" key="3">
    <source>
        <dbReference type="ARBA" id="ARBA00024356"/>
    </source>
</evidence>
<dbReference type="RefSeq" id="WP_091395893.1">
    <property type="nucleotide sequence ID" value="NZ_BKAI01000006.1"/>
</dbReference>
<dbReference type="Proteomes" id="UP000199580">
    <property type="component" value="Unassembled WGS sequence"/>
</dbReference>
<dbReference type="GO" id="GO:0016757">
    <property type="term" value="F:glycosyltransferase activity"/>
    <property type="evidence" value="ECO:0007669"/>
    <property type="project" value="UniProtKB-KW"/>
</dbReference>
<dbReference type="Pfam" id="PF04041">
    <property type="entry name" value="Glyco_hydro_130"/>
    <property type="match status" value="1"/>
</dbReference>
<protein>
    <submittedName>
        <fullName evidence="4">Predicted glycosyl hydrolase, GH43/DUF377 family</fullName>
    </submittedName>
</protein>
<proteinExistence type="inferred from homology"/>
<organism evidence="4 5">
    <name type="scientific">Flavobacterium noncentrifugens</name>
    <dbReference type="NCBI Taxonomy" id="1128970"/>
    <lineage>
        <taxon>Bacteria</taxon>
        <taxon>Pseudomonadati</taxon>
        <taxon>Bacteroidota</taxon>
        <taxon>Flavobacteriia</taxon>
        <taxon>Flavobacteriales</taxon>
        <taxon>Flavobacteriaceae</taxon>
        <taxon>Flavobacterium</taxon>
    </lineage>
</organism>
<keyword evidence="1" id="KW-0328">Glycosyltransferase</keyword>
<keyword evidence="4" id="KW-0378">Hydrolase</keyword>
<accession>A0A1G8YUH4</accession>
<dbReference type="AlphaFoldDB" id="A0A1G8YUH4"/>
<dbReference type="EMBL" id="FNEZ01000003">
    <property type="protein sequence ID" value="SDK06451.1"/>
    <property type="molecule type" value="Genomic_DNA"/>
</dbReference>
<dbReference type="PANTHER" id="PTHR34106:SF5">
    <property type="entry name" value="GLYCOSIDASE"/>
    <property type="match status" value="1"/>
</dbReference>
<comment type="similarity">
    <text evidence="3">Belongs to the glycosyl hydrolase 130 family.</text>
</comment>
<reference evidence="4 5" key="1">
    <citation type="submission" date="2016-10" db="EMBL/GenBank/DDBJ databases">
        <authorList>
            <person name="de Groot N.N."/>
        </authorList>
    </citation>
    <scope>NUCLEOTIDE SEQUENCE [LARGE SCALE GENOMIC DNA]</scope>
    <source>
        <strain evidence="4 5">CGMCC 1.10076</strain>
    </source>
</reference>
<evidence type="ECO:0000313" key="4">
    <source>
        <dbReference type="EMBL" id="SDK06451.1"/>
    </source>
</evidence>
<dbReference type="GO" id="GO:0016787">
    <property type="term" value="F:hydrolase activity"/>
    <property type="evidence" value="ECO:0007669"/>
    <property type="project" value="UniProtKB-KW"/>
</dbReference>
<keyword evidence="5" id="KW-1185">Reference proteome</keyword>
<dbReference type="STRING" id="1128970.SAMN04487935_2482"/>